<dbReference type="InterPro" id="IPR051681">
    <property type="entry name" value="Ser/Thr_Kinases-Pseudokinases"/>
</dbReference>
<dbReference type="PANTHER" id="PTHR44329">
    <property type="entry name" value="SERINE/THREONINE-PROTEIN KINASE TNNI3K-RELATED"/>
    <property type="match status" value="1"/>
</dbReference>
<dbReference type="Proteomes" id="UP000054248">
    <property type="component" value="Unassembled WGS sequence"/>
</dbReference>
<evidence type="ECO:0000313" key="3">
    <source>
        <dbReference type="Proteomes" id="UP000054248"/>
    </source>
</evidence>
<feature type="domain" description="Protein kinase" evidence="1">
    <location>
        <begin position="1"/>
        <end position="224"/>
    </location>
</feature>
<dbReference type="InterPro" id="IPR001245">
    <property type="entry name" value="Ser-Thr/Tyr_kinase_cat_dom"/>
</dbReference>
<accession>A0A0C3MF77</accession>
<dbReference type="SUPFAM" id="SSF56112">
    <property type="entry name" value="Protein kinase-like (PK-like)"/>
    <property type="match status" value="1"/>
</dbReference>
<sequence length="224" mass="25441">LFQRLSQEAITWMRLSHPNVVPLVGFTITPLPSLISPWYEQGNIRSYLSQHNQVNRLKLIYDVARGLEHLHFQTPSIAHGDIKPENILINERGDALVSDFGLATVLGDERWYTASHHGGGSYRYTAPEFLLGQQDSRTCNGDVYSFASLAFEILTGHLPHSAIKIDIQICIRLGNSKGPNYPIDEWSEYPELAPVEDILRQCWSRSPEDRPSMKKVVERLSELM</sequence>
<dbReference type="Gene3D" id="1.10.510.10">
    <property type="entry name" value="Transferase(Phosphotransferase) domain 1"/>
    <property type="match status" value="1"/>
</dbReference>
<dbReference type="PROSITE" id="PS50011">
    <property type="entry name" value="PROTEIN_KINASE_DOM"/>
    <property type="match status" value="1"/>
</dbReference>
<dbReference type="HOGENOM" id="CLU_000288_7_18_1"/>
<dbReference type="EMBL" id="KN822955">
    <property type="protein sequence ID" value="KIO32377.1"/>
    <property type="molecule type" value="Genomic_DNA"/>
</dbReference>
<feature type="non-terminal residue" evidence="2">
    <location>
        <position position="1"/>
    </location>
</feature>
<keyword evidence="3" id="KW-1185">Reference proteome</keyword>
<gene>
    <name evidence="2" type="ORF">M407DRAFT_66853</name>
</gene>
<dbReference type="GO" id="GO:0005524">
    <property type="term" value="F:ATP binding"/>
    <property type="evidence" value="ECO:0007669"/>
    <property type="project" value="InterPro"/>
</dbReference>
<organism evidence="2 3">
    <name type="scientific">Tulasnella calospora MUT 4182</name>
    <dbReference type="NCBI Taxonomy" id="1051891"/>
    <lineage>
        <taxon>Eukaryota</taxon>
        <taxon>Fungi</taxon>
        <taxon>Dikarya</taxon>
        <taxon>Basidiomycota</taxon>
        <taxon>Agaricomycotina</taxon>
        <taxon>Agaricomycetes</taxon>
        <taxon>Cantharellales</taxon>
        <taxon>Tulasnellaceae</taxon>
        <taxon>Tulasnella</taxon>
    </lineage>
</organism>
<dbReference type="InterPro" id="IPR011009">
    <property type="entry name" value="Kinase-like_dom_sf"/>
</dbReference>
<dbReference type="InterPro" id="IPR000719">
    <property type="entry name" value="Prot_kinase_dom"/>
</dbReference>
<dbReference type="SMART" id="SM00220">
    <property type="entry name" value="S_TKc"/>
    <property type="match status" value="1"/>
</dbReference>
<protein>
    <recommendedName>
        <fullName evidence="1">Protein kinase domain-containing protein</fullName>
    </recommendedName>
</protein>
<name>A0A0C3MF77_9AGAM</name>
<dbReference type="PROSITE" id="PS00108">
    <property type="entry name" value="PROTEIN_KINASE_ST"/>
    <property type="match status" value="1"/>
</dbReference>
<reference evidence="3" key="2">
    <citation type="submission" date="2015-01" db="EMBL/GenBank/DDBJ databases">
        <title>Evolutionary Origins and Diversification of the Mycorrhizal Mutualists.</title>
        <authorList>
            <consortium name="DOE Joint Genome Institute"/>
            <consortium name="Mycorrhizal Genomics Consortium"/>
            <person name="Kohler A."/>
            <person name="Kuo A."/>
            <person name="Nagy L.G."/>
            <person name="Floudas D."/>
            <person name="Copeland A."/>
            <person name="Barry K.W."/>
            <person name="Cichocki N."/>
            <person name="Veneault-Fourrey C."/>
            <person name="LaButti K."/>
            <person name="Lindquist E.A."/>
            <person name="Lipzen A."/>
            <person name="Lundell T."/>
            <person name="Morin E."/>
            <person name="Murat C."/>
            <person name="Riley R."/>
            <person name="Ohm R."/>
            <person name="Sun H."/>
            <person name="Tunlid A."/>
            <person name="Henrissat B."/>
            <person name="Grigoriev I.V."/>
            <person name="Hibbett D.S."/>
            <person name="Martin F."/>
        </authorList>
    </citation>
    <scope>NUCLEOTIDE SEQUENCE [LARGE SCALE GENOMIC DNA]</scope>
    <source>
        <strain evidence="3">MUT 4182</strain>
    </source>
</reference>
<evidence type="ECO:0000313" key="2">
    <source>
        <dbReference type="EMBL" id="KIO32377.1"/>
    </source>
</evidence>
<dbReference type="STRING" id="1051891.A0A0C3MF77"/>
<dbReference type="PIRSF" id="PIRSF000654">
    <property type="entry name" value="Integrin-linked_kinase"/>
    <property type="match status" value="1"/>
</dbReference>
<dbReference type="AlphaFoldDB" id="A0A0C3MF77"/>
<proteinExistence type="predicted"/>
<dbReference type="Pfam" id="PF07714">
    <property type="entry name" value="PK_Tyr_Ser-Thr"/>
    <property type="match status" value="1"/>
</dbReference>
<evidence type="ECO:0000259" key="1">
    <source>
        <dbReference type="PROSITE" id="PS50011"/>
    </source>
</evidence>
<reference evidence="2 3" key="1">
    <citation type="submission" date="2014-04" db="EMBL/GenBank/DDBJ databases">
        <authorList>
            <consortium name="DOE Joint Genome Institute"/>
            <person name="Kuo A."/>
            <person name="Girlanda M."/>
            <person name="Perotto S."/>
            <person name="Kohler A."/>
            <person name="Nagy L.G."/>
            <person name="Floudas D."/>
            <person name="Copeland A."/>
            <person name="Barry K.W."/>
            <person name="Cichocki N."/>
            <person name="Veneault-Fourrey C."/>
            <person name="LaButti K."/>
            <person name="Lindquist E.A."/>
            <person name="Lipzen A."/>
            <person name="Lundell T."/>
            <person name="Morin E."/>
            <person name="Murat C."/>
            <person name="Sun H."/>
            <person name="Tunlid A."/>
            <person name="Henrissat B."/>
            <person name="Grigoriev I.V."/>
            <person name="Hibbett D.S."/>
            <person name="Martin F."/>
            <person name="Nordberg H.P."/>
            <person name="Cantor M.N."/>
            <person name="Hua S.X."/>
        </authorList>
    </citation>
    <scope>NUCLEOTIDE SEQUENCE [LARGE SCALE GENOMIC DNA]</scope>
    <source>
        <strain evidence="2 3">MUT 4182</strain>
    </source>
</reference>
<dbReference type="GO" id="GO:0004674">
    <property type="term" value="F:protein serine/threonine kinase activity"/>
    <property type="evidence" value="ECO:0007669"/>
    <property type="project" value="TreeGrafter"/>
</dbReference>
<dbReference type="InterPro" id="IPR008271">
    <property type="entry name" value="Ser/Thr_kinase_AS"/>
</dbReference>
<dbReference type="OrthoDB" id="346907at2759"/>